<evidence type="ECO:0000313" key="4">
    <source>
        <dbReference type="Proteomes" id="UP001403385"/>
    </source>
</evidence>
<sequence length="236" mass="26484">MKKVTYFIIAVFALISCSSPSQTQSLFNGKDLNGWHTDVPEMDKNPKQKSPFIVRDSMLVSLGTPAGHLITDAAYKNYRLQVEYRFAGEPGNCGVLVHASIPRSLYEMFPQSLEVQMMHENAGDFWCIVEDIKVPNMEERRGPKEEWGITEGKKRRILNLTDGSEKPVGEWNTMVIECFDDKVKVWVNGDFVNEGTDCTANKGQIAIQAEGSEVEFRKIELLPISMLSSGSTLTLD</sequence>
<dbReference type="Gene3D" id="2.60.120.560">
    <property type="entry name" value="Exo-inulinase, domain 1"/>
    <property type="match status" value="1"/>
</dbReference>
<keyword evidence="1" id="KW-0732">Signal</keyword>
<accession>A0AAW9RQL3</accession>
<organism evidence="3 4">
    <name type="scientific">Rapidithrix thailandica</name>
    <dbReference type="NCBI Taxonomy" id="413964"/>
    <lineage>
        <taxon>Bacteria</taxon>
        <taxon>Pseudomonadati</taxon>
        <taxon>Bacteroidota</taxon>
        <taxon>Cytophagia</taxon>
        <taxon>Cytophagales</taxon>
        <taxon>Flammeovirgaceae</taxon>
        <taxon>Rapidithrix</taxon>
    </lineage>
</organism>
<reference evidence="3 4" key="1">
    <citation type="submission" date="2024-04" db="EMBL/GenBank/DDBJ databases">
        <title>Novel genus in family Flammeovirgaceae.</title>
        <authorList>
            <person name="Nguyen T.H."/>
            <person name="Vuong T.Q."/>
            <person name="Le H."/>
            <person name="Kim S.-G."/>
        </authorList>
    </citation>
    <scope>NUCLEOTIDE SEQUENCE [LARGE SCALE GENOMIC DNA]</scope>
    <source>
        <strain evidence="3 4">JCM 23209</strain>
    </source>
</reference>
<gene>
    <name evidence="3" type="ORF">AAG747_04640</name>
</gene>
<dbReference type="RefSeq" id="WP_346819967.1">
    <property type="nucleotide sequence ID" value="NZ_JBDKWZ010000002.1"/>
</dbReference>
<comment type="caution">
    <text evidence="3">The sequence shown here is derived from an EMBL/GenBank/DDBJ whole genome shotgun (WGS) entry which is preliminary data.</text>
</comment>
<dbReference type="Proteomes" id="UP001403385">
    <property type="component" value="Unassembled WGS sequence"/>
</dbReference>
<dbReference type="AlphaFoldDB" id="A0AAW9RQL3"/>
<protein>
    <submittedName>
        <fullName evidence="3">DUF1080 domain-containing protein</fullName>
    </submittedName>
</protein>
<keyword evidence="4" id="KW-1185">Reference proteome</keyword>
<dbReference type="PROSITE" id="PS51257">
    <property type="entry name" value="PROKAR_LIPOPROTEIN"/>
    <property type="match status" value="1"/>
</dbReference>
<feature type="signal peptide" evidence="1">
    <location>
        <begin position="1"/>
        <end position="23"/>
    </location>
</feature>
<dbReference type="GO" id="GO:0016787">
    <property type="term" value="F:hydrolase activity"/>
    <property type="evidence" value="ECO:0007669"/>
    <property type="project" value="InterPro"/>
</dbReference>
<dbReference type="InterPro" id="IPR010496">
    <property type="entry name" value="AL/BT2_dom"/>
</dbReference>
<feature type="chain" id="PRO_5043993077" evidence="1">
    <location>
        <begin position="24"/>
        <end position="236"/>
    </location>
</feature>
<dbReference type="EMBL" id="JBDKWZ010000002">
    <property type="protein sequence ID" value="MEN7547182.1"/>
    <property type="molecule type" value="Genomic_DNA"/>
</dbReference>
<feature type="domain" description="3-keto-alpha-glucoside-1,2-lyase/3-keto-2-hydroxy-glucal hydratase" evidence="2">
    <location>
        <begin position="23"/>
        <end position="221"/>
    </location>
</feature>
<evidence type="ECO:0000259" key="2">
    <source>
        <dbReference type="Pfam" id="PF06439"/>
    </source>
</evidence>
<name>A0AAW9RQL3_9BACT</name>
<evidence type="ECO:0000313" key="3">
    <source>
        <dbReference type="EMBL" id="MEN7547182.1"/>
    </source>
</evidence>
<proteinExistence type="predicted"/>
<evidence type="ECO:0000256" key="1">
    <source>
        <dbReference type="SAM" id="SignalP"/>
    </source>
</evidence>
<dbReference type="Pfam" id="PF06439">
    <property type="entry name" value="3keto-disac_hyd"/>
    <property type="match status" value="1"/>
</dbReference>